<dbReference type="GO" id="GO:0005654">
    <property type="term" value="C:nucleoplasm"/>
    <property type="evidence" value="ECO:0007669"/>
    <property type="project" value="TreeGrafter"/>
</dbReference>
<feature type="region of interest" description="Disordered" evidence="9">
    <location>
        <begin position="146"/>
        <end position="168"/>
    </location>
</feature>
<gene>
    <name evidence="10" type="ORF">PACLA_8A028724</name>
</gene>
<evidence type="ECO:0000256" key="1">
    <source>
        <dbReference type="ARBA" id="ARBA00004123"/>
    </source>
</evidence>
<evidence type="ECO:0000256" key="9">
    <source>
        <dbReference type="SAM" id="MobiDB-lite"/>
    </source>
</evidence>
<keyword evidence="5 8" id="KW-0175">Coiled coil</keyword>
<dbReference type="GO" id="GO:0004861">
    <property type="term" value="F:cyclin-dependent protein serine/threonine kinase inhibitor activity"/>
    <property type="evidence" value="ECO:0007669"/>
    <property type="project" value="InterPro"/>
</dbReference>
<keyword evidence="6" id="KW-0804">Transcription</keyword>
<organism evidence="10 11">
    <name type="scientific">Paramuricea clavata</name>
    <name type="common">Red gorgonian</name>
    <name type="synonym">Violescent sea-whip</name>
    <dbReference type="NCBI Taxonomy" id="317549"/>
    <lineage>
        <taxon>Eukaryota</taxon>
        <taxon>Metazoa</taxon>
        <taxon>Cnidaria</taxon>
        <taxon>Anthozoa</taxon>
        <taxon>Octocorallia</taxon>
        <taxon>Malacalcyonacea</taxon>
        <taxon>Plexauridae</taxon>
        <taxon>Paramuricea</taxon>
    </lineage>
</organism>
<sequence>MNCDVTMNELDSKEKETTDSSNMNEAFKAKDGETECTNALKIVQDSPSSKEPSVNTSNNEQYKPMVIKKKHRRGSRRSKKKYKPYSKLTWEEKKAVEERDSRRAVSIREKYMHEKGRPLAPFNTSQFLMAEHDTQEPDLHVHRTTRFSSSADDSDEAESASLSNEERDIEDVRNFLQKDFAETYDRIHSETLRRMNKEELINEYIELENKVENLERELMSIKSNDKVNGCSTPGDDINDSNVDTSQNRGRQTLEHEIEKLREENQRLTAENCFLHPLAVTKQYPSV</sequence>
<comment type="caution">
    <text evidence="10">The sequence shown here is derived from an EMBL/GenBank/DDBJ whole genome shotgun (WGS) entry which is preliminary data.</text>
</comment>
<comment type="similarity">
    <text evidence="2">Belongs to the HEXIM family.</text>
</comment>
<evidence type="ECO:0000256" key="2">
    <source>
        <dbReference type="ARBA" id="ARBA00008409"/>
    </source>
</evidence>
<dbReference type="GO" id="GO:0097322">
    <property type="term" value="F:7SK snRNA binding"/>
    <property type="evidence" value="ECO:0007669"/>
    <property type="project" value="TreeGrafter"/>
</dbReference>
<evidence type="ECO:0000256" key="3">
    <source>
        <dbReference type="ARBA" id="ARBA00022491"/>
    </source>
</evidence>
<protein>
    <submittedName>
        <fullName evidence="10">HEXIM1</fullName>
    </submittedName>
</protein>
<evidence type="ECO:0000256" key="8">
    <source>
        <dbReference type="SAM" id="Coils"/>
    </source>
</evidence>
<evidence type="ECO:0000313" key="11">
    <source>
        <dbReference type="Proteomes" id="UP001152795"/>
    </source>
</evidence>
<feature type="region of interest" description="Disordered" evidence="9">
    <location>
        <begin position="225"/>
        <end position="250"/>
    </location>
</feature>
<proteinExistence type="inferred from homology"/>
<dbReference type="OrthoDB" id="10058500at2759"/>
<dbReference type="InterPro" id="IPR024872">
    <property type="entry name" value="HEXIM"/>
</dbReference>
<dbReference type="Proteomes" id="UP001152795">
    <property type="component" value="Unassembled WGS sequence"/>
</dbReference>
<dbReference type="PANTHER" id="PTHR13469">
    <property type="entry name" value="HEXAMETHYLENE BISACETAMIDE INDUCIBLE 1"/>
    <property type="match status" value="1"/>
</dbReference>
<evidence type="ECO:0000256" key="6">
    <source>
        <dbReference type="ARBA" id="ARBA00023163"/>
    </source>
</evidence>
<keyword evidence="7" id="KW-0539">Nucleus</keyword>
<keyword evidence="3" id="KW-0678">Repressor</keyword>
<feature type="coiled-coil region" evidence="8">
    <location>
        <begin position="197"/>
        <end position="224"/>
    </location>
</feature>
<name>A0A6S7JDJ6_PARCT</name>
<keyword evidence="11" id="KW-1185">Reference proteome</keyword>
<dbReference type="PRINTS" id="PR02094">
    <property type="entry name" value="HEXIMFAMILY"/>
</dbReference>
<dbReference type="Gene3D" id="6.10.250.2910">
    <property type="match status" value="1"/>
</dbReference>
<feature type="region of interest" description="Disordered" evidence="9">
    <location>
        <begin position="1"/>
        <end position="83"/>
    </location>
</feature>
<dbReference type="GO" id="GO:0000122">
    <property type="term" value="P:negative regulation of transcription by RNA polymerase II"/>
    <property type="evidence" value="ECO:0007669"/>
    <property type="project" value="InterPro"/>
</dbReference>
<accession>A0A6S7JDJ6</accession>
<feature type="compositionally biased region" description="Basic residues" evidence="9">
    <location>
        <begin position="66"/>
        <end position="83"/>
    </location>
</feature>
<dbReference type="GO" id="GO:0005737">
    <property type="term" value="C:cytoplasm"/>
    <property type="evidence" value="ECO:0007669"/>
    <property type="project" value="InterPro"/>
</dbReference>
<dbReference type="EMBL" id="CACRXK020015460">
    <property type="protein sequence ID" value="CAB4028401.1"/>
    <property type="molecule type" value="Genomic_DNA"/>
</dbReference>
<evidence type="ECO:0000256" key="7">
    <source>
        <dbReference type="ARBA" id="ARBA00023242"/>
    </source>
</evidence>
<comment type="subcellular location">
    <subcellularLocation>
        <location evidence="1">Nucleus</location>
    </subcellularLocation>
</comment>
<dbReference type="Pfam" id="PF15313">
    <property type="entry name" value="HEXIM"/>
    <property type="match status" value="1"/>
</dbReference>
<dbReference type="PANTHER" id="PTHR13469:SF8">
    <property type="entry name" value="HEXIM P-TEFB COMPLEX SUBUNIT 1"/>
    <property type="match status" value="1"/>
</dbReference>
<evidence type="ECO:0000256" key="4">
    <source>
        <dbReference type="ARBA" id="ARBA00023015"/>
    </source>
</evidence>
<feature type="compositionally biased region" description="Polar residues" evidence="9">
    <location>
        <begin position="239"/>
        <end position="250"/>
    </location>
</feature>
<dbReference type="AlphaFoldDB" id="A0A6S7JDJ6"/>
<keyword evidence="4" id="KW-0805">Transcription regulation</keyword>
<reference evidence="10" key="1">
    <citation type="submission" date="2020-04" db="EMBL/GenBank/DDBJ databases">
        <authorList>
            <person name="Alioto T."/>
            <person name="Alioto T."/>
            <person name="Gomez Garrido J."/>
        </authorList>
    </citation>
    <scope>NUCLEOTIDE SEQUENCE</scope>
    <source>
        <strain evidence="10">A484AB</strain>
    </source>
</reference>
<feature type="compositionally biased region" description="Polar residues" evidence="9">
    <location>
        <begin position="45"/>
        <end position="61"/>
    </location>
</feature>
<evidence type="ECO:0000256" key="5">
    <source>
        <dbReference type="ARBA" id="ARBA00023054"/>
    </source>
</evidence>
<evidence type="ECO:0000313" key="10">
    <source>
        <dbReference type="EMBL" id="CAB4028401.1"/>
    </source>
</evidence>